<evidence type="ECO:0000256" key="13">
    <source>
        <dbReference type="ARBA" id="ARBA00047614"/>
    </source>
</evidence>
<evidence type="ECO:0000256" key="8">
    <source>
        <dbReference type="ARBA" id="ARBA00022741"/>
    </source>
</evidence>
<evidence type="ECO:0000256" key="4">
    <source>
        <dbReference type="ARBA" id="ARBA00010871"/>
    </source>
</evidence>
<evidence type="ECO:0000313" key="16">
    <source>
        <dbReference type="EMBL" id="VIP01583.1"/>
    </source>
</evidence>
<evidence type="ECO:0000256" key="14">
    <source>
        <dbReference type="PROSITE-ProRule" id="PRU00409"/>
    </source>
</evidence>
<dbReference type="PANTHER" id="PTHR23132:SF23">
    <property type="entry name" value="D-ALANINE--D-ALANINE LIGASE B"/>
    <property type="match status" value="1"/>
</dbReference>
<dbReference type="InterPro" id="IPR011761">
    <property type="entry name" value="ATP-grasp"/>
</dbReference>
<evidence type="ECO:0000256" key="12">
    <source>
        <dbReference type="ARBA" id="ARBA00023316"/>
    </source>
</evidence>
<keyword evidence="9 14" id="KW-0067">ATP-binding</keyword>
<dbReference type="InParanoid" id="A0A6C2YKE7"/>
<dbReference type="SUPFAM" id="SSF56059">
    <property type="entry name" value="Glutathione synthetase ATP-binding domain-like"/>
    <property type="match status" value="1"/>
</dbReference>
<dbReference type="Gene3D" id="3.30.1490.20">
    <property type="entry name" value="ATP-grasp fold, A domain"/>
    <property type="match status" value="1"/>
</dbReference>
<dbReference type="GO" id="GO:0071555">
    <property type="term" value="P:cell wall organization"/>
    <property type="evidence" value="ECO:0007669"/>
    <property type="project" value="UniProtKB-KW"/>
</dbReference>
<evidence type="ECO:0000256" key="11">
    <source>
        <dbReference type="ARBA" id="ARBA00022984"/>
    </source>
</evidence>
<keyword evidence="17" id="KW-1185">Reference proteome</keyword>
<evidence type="ECO:0000256" key="1">
    <source>
        <dbReference type="ARBA" id="ARBA00001936"/>
    </source>
</evidence>
<keyword evidence="8 14" id="KW-0547">Nucleotide-binding</keyword>
<comment type="catalytic activity">
    <reaction evidence="13">
        <text>2 D-alanine + ATP = D-alanyl-D-alanine + ADP + phosphate + H(+)</text>
        <dbReference type="Rhea" id="RHEA:11224"/>
        <dbReference type="ChEBI" id="CHEBI:15378"/>
        <dbReference type="ChEBI" id="CHEBI:30616"/>
        <dbReference type="ChEBI" id="CHEBI:43474"/>
        <dbReference type="ChEBI" id="CHEBI:57416"/>
        <dbReference type="ChEBI" id="CHEBI:57822"/>
        <dbReference type="ChEBI" id="CHEBI:456216"/>
        <dbReference type="EC" id="6.3.2.4"/>
    </reaction>
</comment>
<feature type="domain" description="ATP-grasp" evidence="15">
    <location>
        <begin position="115"/>
        <end position="332"/>
    </location>
</feature>
<keyword evidence="11" id="KW-0573">Peptidoglycan synthesis</keyword>
<evidence type="ECO:0000313" key="17">
    <source>
        <dbReference type="Proteomes" id="UP000464378"/>
    </source>
</evidence>
<dbReference type="EMBL" id="LR586016">
    <property type="protein sequence ID" value="VIP01583.1"/>
    <property type="molecule type" value="Genomic_DNA"/>
</dbReference>
<evidence type="ECO:0000256" key="3">
    <source>
        <dbReference type="ARBA" id="ARBA00004496"/>
    </source>
</evidence>
<dbReference type="PROSITE" id="PS00844">
    <property type="entry name" value="DALA_DALA_LIGASE_2"/>
    <property type="match status" value="1"/>
</dbReference>
<dbReference type="FunCoup" id="A0A6C2YKE7">
    <property type="interactions" value="274"/>
</dbReference>
<evidence type="ECO:0000256" key="2">
    <source>
        <dbReference type="ARBA" id="ARBA00001946"/>
    </source>
</evidence>
<protein>
    <recommendedName>
        <fullName evidence="5">D-alanine--D-alanine ligase</fullName>
        <ecNumber evidence="5">6.3.2.4</ecNumber>
    </recommendedName>
</protein>
<dbReference type="PANTHER" id="PTHR23132">
    <property type="entry name" value="D-ALANINE--D-ALANINE LIGASE"/>
    <property type="match status" value="1"/>
</dbReference>
<reference evidence="16" key="1">
    <citation type="submission" date="2019-04" db="EMBL/GenBank/DDBJ databases">
        <authorList>
            <consortium name="Science for Life Laboratories"/>
        </authorList>
    </citation>
    <scope>NUCLEOTIDE SEQUENCE</scope>
    <source>
        <strain evidence="16">MBLW1</strain>
    </source>
</reference>
<dbReference type="GO" id="GO:0008360">
    <property type="term" value="P:regulation of cell shape"/>
    <property type="evidence" value="ECO:0007669"/>
    <property type="project" value="UniProtKB-KW"/>
</dbReference>
<dbReference type="GO" id="GO:0046872">
    <property type="term" value="F:metal ion binding"/>
    <property type="evidence" value="ECO:0007669"/>
    <property type="project" value="InterPro"/>
</dbReference>
<dbReference type="InterPro" id="IPR011095">
    <property type="entry name" value="Dala_Dala_lig_C"/>
</dbReference>
<keyword evidence="6" id="KW-0963">Cytoplasm</keyword>
<dbReference type="InterPro" id="IPR013815">
    <property type="entry name" value="ATP_grasp_subdomain_1"/>
</dbReference>
<dbReference type="RefSeq" id="WP_162656767.1">
    <property type="nucleotide sequence ID" value="NZ_LR593887.1"/>
</dbReference>
<dbReference type="InterPro" id="IPR016185">
    <property type="entry name" value="PreATP-grasp_dom_sf"/>
</dbReference>
<proteinExistence type="inferred from homology"/>
<keyword evidence="10" id="KW-0133">Cell shape</keyword>
<evidence type="ECO:0000256" key="10">
    <source>
        <dbReference type="ARBA" id="ARBA00022960"/>
    </source>
</evidence>
<dbReference type="InterPro" id="IPR000291">
    <property type="entry name" value="D-Ala_lig_Van_CS"/>
</dbReference>
<comment type="cofactor">
    <cofactor evidence="2">
        <name>Mg(2+)</name>
        <dbReference type="ChEBI" id="CHEBI:18420"/>
    </cofactor>
</comment>
<evidence type="ECO:0000256" key="6">
    <source>
        <dbReference type="ARBA" id="ARBA00022490"/>
    </source>
</evidence>
<dbReference type="EC" id="6.3.2.4" evidence="5"/>
<dbReference type="Proteomes" id="UP000464378">
    <property type="component" value="Chromosome"/>
</dbReference>
<dbReference type="Gene3D" id="3.30.470.20">
    <property type="entry name" value="ATP-grasp fold, B domain"/>
    <property type="match status" value="1"/>
</dbReference>
<comment type="similarity">
    <text evidence="4">Belongs to the D-alanine--D-alanine ligase family.</text>
</comment>
<evidence type="ECO:0000256" key="5">
    <source>
        <dbReference type="ARBA" id="ARBA00012216"/>
    </source>
</evidence>
<name>A0A6C2YKE7_9BACT</name>
<dbReference type="GO" id="GO:0005737">
    <property type="term" value="C:cytoplasm"/>
    <property type="evidence" value="ECO:0007669"/>
    <property type="project" value="UniProtKB-SubCell"/>
</dbReference>
<comment type="cofactor">
    <cofactor evidence="1">
        <name>Mn(2+)</name>
        <dbReference type="ChEBI" id="CHEBI:29035"/>
    </cofactor>
</comment>
<dbReference type="AlphaFoldDB" id="A0A6C2YKE7"/>
<evidence type="ECO:0000256" key="7">
    <source>
        <dbReference type="ARBA" id="ARBA00022598"/>
    </source>
</evidence>
<dbReference type="KEGG" id="tim:GMBLW1_23770"/>
<dbReference type="GO" id="GO:0008716">
    <property type="term" value="F:D-alanine-D-alanine ligase activity"/>
    <property type="evidence" value="ECO:0007669"/>
    <property type="project" value="UniProtKB-EC"/>
</dbReference>
<dbReference type="Pfam" id="PF07478">
    <property type="entry name" value="Dala_Dala_lig_C"/>
    <property type="match status" value="1"/>
</dbReference>
<comment type="subcellular location">
    <subcellularLocation>
        <location evidence="3">Cytoplasm</location>
    </subcellularLocation>
</comment>
<organism evidence="16">
    <name type="scientific">Tuwongella immobilis</name>
    <dbReference type="NCBI Taxonomy" id="692036"/>
    <lineage>
        <taxon>Bacteria</taxon>
        <taxon>Pseudomonadati</taxon>
        <taxon>Planctomycetota</taxon>
        <taxon>Planctomycetia</taxon>
        <taxon>Gemmatales</taxon>
        <taxon>Gemmataceae</taxon>
        <taxon>Tuwongella</taxon>
    </lineage>
</organism>
<evidence type="ECO:0000256" key="9">
    <source>
        <dbReference type="ARBA" id="ARBA00022840"/>
    </source>
</evidence>
<keyword evidence="12" id="KW-0961">Cell wall biogenesis/degradation</keyword>
<dbReference type="PROSITE" id="PS50975">
    <property type="entry name" value="ATP_GRASP"/>
    <property type="match status" value="1"/>
</dbReference>
<accession>A0A6C2YKE7</accession>
<evidence type="ECO:0000259" key="15">
    <source>
        <dbReference type="PROSITE" id="PS50975"/>
    </source>
</evidence>
<keyword evidence="7 16" id="KW-0436">Ligase</keyword>
<sequence length="347" mass="38343">MKIGLAFDLRANQPPLDGSKPDDWYEEFDSAETIAAIRRVLESLGHTVMELGNGRGLVEKLLQTPPDLVFNLAEGEGTSRSREARVPAVCEMLNIPYIGSDPLTLGAALDKEVARNLVEGQEVLVPEGITLMFPEREYDGDYAEFPPLLEESGLSLPLIAKPAWEGSSKGIRKSSLIRTPEEFGPTVVALWKQYSQPVMVEEFIAGDEITVGLIGNNPPRVLGTMRIVPKEPTEEFIYSVEVKRDYLNQVNYESPANLPPDEIEAIEYAATVAYETLGCKDFARLDFRLRDGLPYFIEANPLPGLNPVTSDLVLLSKGYGIEFNELIQGILEAGITRLLNEGIHIPE</sequence>
<dbReference type="GO" id="GO:0005524">
    <property type="term" value="F:ATP binding"/>
    <property type="evidence" value="ECO:0007669"/>
    <property type="project" value="UniProtKB-UniRule"/>
</dbReference>
<dbReference type="SUPFAM" id="SSF52440">
    <property type="entry name" value="PreATP-grasp domain"/>
    <property type="match status" value="1"/>
</dbReference>
<dbReference type="EMBL" id="LR593887">
    <property type="protein sequence ID" value="VTR98839.1"/>
    <property type="molecule type" value="Genomic_DNA"/>
</dbReference>
<dbReference type="Gene3D" id="3.40.50.20">
    <property type="match status" value="1"/>
</dbReference>
<gene>
    <name evidence="16" type="ORF">GMBLW1_23770</name>
</gene>
<dbReference type="GO" id="GO:0009252">
    <property type="term" value="P:peptidoglycan biosynthetic process"/>
    <property type="evidence" value="ECO:0007669"/>
    <property type="project" value="UniProtKB-KW"/>
</dbReference>